<accession>A0A0D6MIS0</accession>
<dbReference type="SUPFAM" id="SSF53807">
    <property type="entry name" value="Helical backbone' metal receptor"/>
    <property type="match status" value="1"/>
</dbReference>
<proteinExistence type="predicted"/>
<comment type="caution">
    <text evidence="5">The sequence shown here is derived from an EMBL/GenBank/DDBJ whole genome shotgun (WGS) entry which is preliminary data.</text>
</comment>
<reference evidence="5 6" key="1">
    <citation type="submission" date="2012-10" db="EMBL/GenBank/DDBJ databases">
        <title>Genome sequencing of Tanticharoenia sakaeratensis NBRC 103193.</title>
        <authorList>
            <person name="Azuma Y."/>
            <person name="Hadano H."/>
            <person name="Hirakawa H."/>
            <person name="Matsushita K."/>
        </authorList>
    </citation>
    <scope>NUCLEOTIDE SEQUENCE [LARGE SCALE GENOMIC DNA]</scope>
    <source>
        <strain evidence="5 6">NBRC 103193</strain>
    </source>
</reference>
<evidence type="ECO:0000256" key="1">
    <source>
        <dbReference type="ARBA" id="ARBA00004196"/>
    </source>
</evidence>
<organism evidence="5 6">
    <name type="scientific">Tanticharoenia sakaeratensis NBRC 103193</name>
    <dbReference type="NCBI Taxonomy" id="1231623"/>
    <lineage>
        <taxon>Bacteria</taxon>
        <taxon>Pseudomonadati</taxon>
        <taxon>Pseudomonadota</taxon>
        <taxon>Alphaproteobacteria</taxon>
        <taxon>Acetobacterales</taxon>
        <taxon>Acetobacteraceae</taxon>
        <taxon>Tanticharoenia</taxon>
    </lineage>
</organism>
<dbReference type="EMBL" id="BALE01000007">
    <property type="protein sequence ID" value="GAN53178.1"/>
    <property type="molecule type" value="Genomic_DNA"/>
</dbReference>
<evidence type="ECO:0000256" key="2">
    <source>
        <dbReference type="ARBA" id="ARBA00022448"/>
    </source>
</evidence>
<evidence type="ECO:0000313" key="5">
    <source>
        <dbReference type="EMBL" id="GAN53178.1"/>
    </source>
</evidence>
<dbReference type="GO" id="GO:0030313">
    <property type="term" value="C:cell envelope"/>
    <property type="evidence" value="ECO:0007669"/>
    <property type="project" value="UniProtKB-SubCell"/>
</dbReference>
<keyword evidence="2" id="KW-0813">Transport</keyword>
<dbReference type="Gene3D" id="3.40.50.1980">
    <property type="entry name" value="Nitrogenase molybdenum iron protein domain"/>
    <property type="match status" value="2"/>
</dbReference>
<sequence>MCAEHVWCAIAAEIGGADVTTTSILTSPAVDPHDFAPSPGVARAFAAADVIVLNAGGFDRWADGLVPEGAGVIRVADLPGMAHGETHLFYDPEAASAFGMAFARRLQDLRPADRDGIALRARIFADQVATVRTSIARARPQTAGVAVASLEPVGAPLLHALGFREVAADYARAVMNGTEPPPVQAAALEDEIASRTVRVLVMNAAFDDPTARRYADAARTHGVAVVSLSEALPEGKDWTQWMKASIAALQSAASAVVP</sequence>
<evidence type="ECO:0000256" key="3">
    <source>
        <dbReference type="ARBA" id="ARBA00022723"/>
    </source>
</evidence>
<protein>
    <submittedName>
        <fullName evidence="5">ABC transporter substrate binding protein</fullName>
    </submittedName>
</protein>
<evidence type="ECO:0000313" key="6">
    <source>
        <dbReference type="Proteomes" id="UP000032679"/>
    </source>
</evidence>
<comment type="subcellular location">
    <subcellularLocation>
        <location evidence="1">Cell envelope</location>
    </subcellularLocation>
</comment>
<keyword evidence="6" id="KW-1185">Reference proteome</keyword>
<dbReference type="GO" id="GO:0030001">
    <property type="term" value="P:metal ion transport"/>
    <property type="evidence" value="ECO:0007669"/>
    <property type="project" value="InterPro"/>
</dbReference>
<name>A0A0D6MIS0_9PROT</name>
<dbReference type="InterPro" id="IPR006127">
    <property type="entry name" value="ZnuA-like"/>
</dbReference>
<keyword evidence="3" id="KW-0479">Metal-binding</keyword>
<dbReference type="Proteomes" id="UP000032679">
    <property type="component" value="Unassembled WGS sequence"/>
</dbReference>
<evidence type="ECO:0000256" key="4">
    <source>
        <dbReference type="ARBA" id="ARBA00022729"/>
    </source>
</evidence>
<dbReference type="InterPro" id="IPR050492">
    <property type="entry name" value="Bact_metal-bind_prot9"/>
</dbReference>
<dbReference type="AlphaFoldDB" id="A0A0D6MIS0"/>
<dbReference type="Pfam" id="PF01297">
    <property type="entry name" value="ZnuA"/>
    <property type="match status" value="1"/>
</dbReference>
<dbReference type="GO" id="GO:0046872">
    <property type="term" value="F:metal ion binding"/>
    <property type="evidence" value="ECO:0007669"/>
    <property type="project" value="UniProtKB-KW"/>
</dbReference>
<gene>
    <name evidence="5" type="ORF">Tasa_007_023</name>
</gene>
<dbReference type="PANTHER" id="PTHR42953">
    <property type="entry name" value="HIGH-AFFINITY ZINC UPTAKE SYSTEM PROTEIN ZNUA-RELATED"/>
    <property type="match status" value="1"/>
</dbReference>
<dbReference type="PANTHER" id="PTHR42953:SF1">
    <property type="entry name" value="METAL-BINDING PROTEIN HI_0362-RELATED"/>
    <property type="match status" value="1"/>
</dbReference>
<dbReference type="STRING" id="1231623.Tasa_007_023"/>
<keyword evidence="4" id="KW-0732">Signal</keyword>